<evidence type="ECO:0000313" key="1">
    <source>
        <dbReference type="EMBL" id="GAO39908.1"/>
    </source>
</evidence>
<keyword evidence="2" id="KW-1185">Reference proteome</keyword>
<comment type="caution">
    <text evidence="1">The sequence shown here is derived from an EMBL/GenBank/DDBJ whole genome shotgun (WGS) entry which is preliminary data.</text>
</comment>
<dbReference type="InterPro" id="IPR008320">
    <property type="entry name" value="UCP032025"/>
</dbReference>
<evidence type="ECO:0008006" key="3">
    <source>
        <dbReference type="Google" id="ProtNLM"/>
    </source>
</evidence>
<dbReference type="Proteomes" id="UP000033202">
    <property type="component" value="Unassembled WGS sequence"/>
</dbReference>
<protein>
    <recommendedName>
        <fullName evidence="3">DUF1489 family protein</fullName>
    </recommendedName>
</protein>
<evidence type="ECO:0000313" key="2">
    <source>
        <dbReference type="Proteomes" id="UP000033202"/>
    </source>
</evidence>
<dbReference type="OrthoDB" id="9798292at2"/>
<gene>
    <name evidence="1" type="ORF">SCH01S_40_00030</name>
</gene>
<reference evidence="1 2" key="1">
    <citation type="submission" date="2015-04" db="EMBL/GenBank/DDBJ databases">
        <title>Whole genome shotgun sequence of Sphingomonas changbaiensis NBRC 104936.</title>
        <authorList>
            <person name="Katano-Makiyama Y."/>
            <person name="Hosoyama A."/>
            <person name="Hashimoto M."/>
            <person name="Noguchi M."/>
            <person name="Tsuchikane K."/>
            <person name="Ohji S."/>
            <person name="Yamazoe A."/>
            <person name="Ichikawa N."/>
            <person name="Kimura A."/>
            <person name="Fujita N."/>
        </authorList>
    </citation>
    <scope>NUCLEOTIDE SEQUENCE [LARGE SCALE GENOMIC DNA]</scope>
    <source>
        <strain evidence="1 2">NBRC 104936</strain>
    </source>
</reference>
<dbReference type="Pfam" id="PF07370">
    <property type="entry name" value="DUF1489"/>
    <property type="match status" value="1"/>
</dbReference>
<name>A0A0E9MR10_9SPHN</name>
<accession>A0A0E9MR10</accession>
<dbReference type="STRING" id="1219043.SCH01S_40_00030"/>
<dbReference type="PIRSF" id="PIRSF032025">
    <property type="entry name" value="UCP032025"/>
    <property type="match status" value="1"/>
</dbReference>
<organism evidence="1 2">
    <name type="scientific">Sphingomonas changbaiensis NBRC 104936</name>
    <dbReference type="NCBI Taxonomy" id="1219043"/>
    <lineage>
        <taxon>Bacteria</taxon>
        <taxon>Pseudomonadati</taxon>
        <taxon>Pseudomonadota</taxon>
        <taxon>Alphaproteobacteria</taxon>
        <taxon>Sphingomonadales</taxon>
        <taxon>Sphingomonadaceae</taxon>
        <taxon>Sphingomonas</taxon>
    </lineage>
</organism>
<dbReference type="RefSeq" id="WP_046348724.1">
    <property type="nucleotide sequence ID" value="NZ_BBWU01000040.1"/>
</dbReference>
<dbReference type="EMBL" id="BBWU01000040">
    <property type="protein sequence ID" value="GAO39908.1"/>
    <property type="molecule type" value="Genomic_DNA"/>
</dbReference>
<proteinExistence type="predicted"/>
<sequence>MLHLSKVAVGCATAEALRIRIAGRAEGGMVRVNTRYRPTRHAELIGGSLYWIVKHRLVGRQEILGFAESEDRRCLIELDARLVTVQPHARRAHQGWRYLEAPPPDFGGGDVTDLPPKLMEELAGLALI</sequence>
<dbReference type="AlphaFoldDB" id="A0A0E9MR10"/>